<dbReference type="InterPro" id="IPR029058">
    <property type="entry name" value="AB_hydrolase_fold"/>
</dbReference>
<dbReference type="Proteomes" id="UP000540909">
    <property type="component" value="Unassembled WGS sequence"/>
</dbReference>
<accession>A0A7W6QZA1</accession>
<organism evidence="3 4">
    <name type="scientific">Rhizobium esperanzae</name>
    <dbReference type="NCBI Taxonomy" id="1967781"/>
    <lineage>
        <taxon>Bacteria</taxon>
        <taxon>Pseudomonadati</taxon>
        <taxon>Pseudomonadota</taxon>
        <taxon>Alphaproteobacteria</taxon>
        <taxon>Hyphomicrobiales</taxon>
        <taxon>Rhizobiaceae</taxon>
        <taxon>Rhizobium/Agrobacterium group</taxon>
        <taxon>Rhizobium</taxon>
    </lineage>
</organism>
<dbReference type="PANTHER" id="PTHR21661:SF35">
    <property type="entry name" value="EPOXIDE HYDROLASE"/>
    <property type="match status" value="1"/>
</dbReference>
<evidence type="ECO:0000313" key="4">
    <source>
        <dbReference type="Proteomes" id="UP000540909"/>
    </source>
</evidence>
<dbReference type="AlphaFoldDB" id="A0A7W6QZA1"/>
<dbReference type="Gene3D" id="3.40.50.1820">
    <property type="entry name" value="alpha/beta hydrolase"/>
    <property type="match status" value="1"/>
</dbReference>
<sequence>MMCGFLRPYFPNSEDVESGRSRQDIDFRTDRDGEFFGSSTASCRTGRAAIAALRIFRSDSPPGFTKIADWVFTPGDPEQALGKDAILDNITLYRLTNTGPSSGRIYWQNAMAGAKLTAVKVPVAVTIFPGEVYKPPQHWLSRTYQKLIYYSRVSRGGHFAALETGTFQSGDQGRVQDSAFISRGNRQLCLRPTSSSIDVDCATLHKVGSCDQPGRRDDNFAEITATCAPTTTVISSAECPHS</sequence>
<comment type="caution">
    <text evidence="3">The sequence shown here is derived from an EMBL/GenBank/DDBJ whole genome shotgun (WGS) entry which is preliminary data.</text>
</comment>
<dbReference type="EMBL" id="JACIFY010000001">
    <property type="protein sequence ID" value="MBB4233691.1"/>
    <property type="molecule type" value="Genomic_DNA"/>
</dbReference>
<evidence type="ECO:0000256" key="1">
    <source>
        <dbReference type="ARBA" id="ARBA00010088"/>
    </source>
</evidence>
<reference evidence="3 4" key="1">
    <citation type="submission" date="2020-08" db="EMBL/GenBank/DDBJ databases">
        <title>Genomic Encyclopedia of Type Strains, Phase IV (KMG-V): Genome sequencing to study the core and pangenomes of soil and plant-associated prokaryotes.</title>
        <authorList>
            <person name="Whitman W."/>
        </authorList>
    </citation>
    <scope>NUCLEOTIDE SEQUENCE [LARGE SCALE GENOMIC DNA]</scope>
    <source>
        <strain evidence="3 4">SEMIA 4089</strain>
    </source>
</reference>
<dbReference type="SUPFAM" id="SSF53474">
    <property type="entry name" value="alpha/beta-Hydrolases"/>
    <property type="match status" value="1"/>
</dbReference>
<dbReference type="GO" id="GO:0004301">
    <property type="term" value="F:epoxide hydrolase activity"/>
    <property type="evidence" value="ECO:0007669"/>
    <property type="project" value="TreeGrafter"/>
</dbReference>
<gene>
    <name evidence="3" type="ORF">GGD57_000229</name>
</gene>
<dbReference type="PANTHER" id="PTHR21661">
    <property type="entry name" value="EPOXIDE HYDROLASE 1-RELATED"/>
    <property type="match status" value="1"/>
</dbReference>
<evidence type="ECO:0000256" key="2">
    <source>
        <dbReference type="ARBA" id="ARBA00022801"/>
    </source>
</evidence>
<name>A0A7W6QZA1_9HYPH</name>
<proteinExistence type="inferred from homology"/>
<comment type="similarity">
    <text evidence="1">Belongs to the peptidase S33 family.</text>
</comment>
<evidence type="ECO:0000313" key="3">
    <source>
        <dbReference type="EMBL" id="MBB4233691.1"/>
    </source>
</evidence>
<dbReference type="GO" id="GO:0097176">
    <property type="term" value="P:epoxide metabolic process"/>
    <property type="evidence" value="ECO:0007669"/>
    <property type="project" value="TreeGrafter"/>
</dbReference>
<protein>
    <submittedName>
        <fullName evidence="3">Uncharacterized protein</fullName>
    </submittedName>
</protein>
<keyword evidence="2" id="KW-0378">Hydrolase</keyword>